<sequence>MSAPTKDEFELHLRRLDDRLEAHVRLLDERISSQSALYTQWREGQQKLMDERDQRLADAVKDLRDDSTAARKETAEQVRSLKTVTVTTAIGAVTAIVGGNAAFNATVLSNRVASFESGKNTPTSIVQATDQLKQVQEDVSRTQQQMKVLLDSVTASGVTKNP</sequence>
<evidence type="ECO:0000313" key="2">
    <source>
        <dbReference type="EMBL" id="RDU97397.1"/>
    </source>
</evidence>
<feature type="coiled-coil region" evidence="1">
    <location>
        <begin position="125"/>
        <end position="152"/>
    </location>
</feature>
<comment type="caution">
    <text evidence="2">The sequence shown here is derived from an EMBL/GenBank/DDBJ whole genome shotgun (WGS) entry which is preliminary data.</text>
</comment>
<dbReference type="AlphaFoldDB" id="A0A3D8JWF2"/>
<protein>
    <submittedName>
        <fullName evidence="2">Uncharacterized protein</fullName>
    </submittedName>
</protein>
<evidence type="ECO:0000313" key="3">
    <source>
        <dbReference type="Proteomes" id="UP000256838"/>
    </source>
</evidence>
<evidence type="ECO:0000256" key="1">
    <source>
        <dbReference type="SAM" id="Coils"/>
    </source>
</evidence>
<organism evidence="2 3">
    <name type="scientific">Trinickia dinghuensis</name>
    <dbReference type="NCBI Taxonomy" id="2291023"/>
    <lineage>
        <taxon>Bacteria</taxon>
        <taxon>Pseudomonadati</taxon>
        <taxon>Pseudomonadota</taxon>
        <taxon>Betaproteobacteria</taxon>
        <taxon>Burkholderiales</taxon>
        <taxon>Burkholderiaceae</taxon>
        <taxon>Trinickia</taxon>
    </lineage>
</organism>
<dbReference type="Proteomes" id="UP000256838">
    <property type="component" value="Unassembled WGS sequence"/>
</dbReference>
<accession>A0A3D8JWF2</accession>
<dbReference type="RefSeq" id="WP_115535210.1">
    <property type="nucleotide sequence ID" value="NZ_QRGA01000010.1"/>
</dbReference>
<keyword evidence="1" id="KW-0175">Coiled coil</keyword>
<gene>
    <name evidence="2" type="ORF">DWV00_19475</name>
</gene>
<proteinExistence type="predicted"/>
<keyword evidence="3" id="KW-1185">Reference proteome</keyword>
<dbReference type="OrthoDB" id="8780950at2"/>
<dbReference type="EMBL" id="QRGA01000010">
    <property type="protein sequence ID" value="RDU97397.1"/>
    <property type="molecule type" value="Genomic_DNA"/>
</dbReference>
<name>A0A3D8JWF2_9BURK</name>
<reference evidence="2 3" key="1">
    <citation type="submission" date="2018-08" db="EMBL/GenBank/DDBJ databases">
        <title>Paraburkholderia sp. DHOM06 isolated from forest soil.</title>
        <authorList>
            <person name="Gao Z.-H."/>
            <person name="Qiu L.-H."/>
        </authorList>
    </citation>
    <scope>NUCLEOTIDE SEQUENCE [LARGE SCALE GENOMIC DNA]</scope>
    <source>
        <strain evidence="2 3">DHOM06</strain>
    </source>
</reference>